<dbReference type="PANTHER" id="PTHR46890:SF48">
    <property type="entry name" value="RNA-DIRECTED DNA POLYMERASE"/>
    <property type="match status" value="1"/>
</dbReference>
<evidence type="ECO:0000313" key="2">
    <source>
        <dbReference type="Proteomes" id="UP000504610"/>
    </source>
</evidence>
<dbReference type="Proteomes" id="UP000504610">
    <property type="component" value="Chromosome 7"/>
</dbReference>
<dbReference type="Pfam" id="PF13966">
    <property type="entry name" value="zf-RVT"/>
    <property type="match status" value="1"/>
</dbReference>
<dbReference type="InterPro" id="IPR002156">
    <property type="entry name" value="RNaseH_domain"/>
</dbReference>
<dbReference type="RefSeq" id="XP_056847407.1">
    <property type="nucleotide sequence ID" value="XM_056991427.1"/>
</dbReference>
<protein>
    <submittedName>
        <fullName evidence="3">Uncharacterized protein LOC130498081</fullName>
    </submittedName>
</protein>
<dbReference type="GO" id="GO:0003676">
    <property type="term" value="F:nucleic acid binding"/>
    <property type="evidence" value="ECO:0007669"/>
    <property type="project" value="InterPro"/>
</dbReference>
<dbReference type="InterPro" id="IPR018290">
    <property type="entry name" value="MULE_transposase_N"/>
</dbReference>
<evidence type="ECO:0000259" key="1">
    <source>
        <dbReference type="PROSITE" id="PS50878"/>
    </source>
</evidence>
<dbReference type="InterPro" id="IPR043502">
    <property type="entry name" value="DNA/RNA_pol_sf"/>
</dbReference>
<dbReference type="PANTHER" id="PTHR46890">
    <property type="entry name" value="NON-LTR RETROLELEMENT REVERSE TRANSCRIPTASE-LIKE PROTEIN-RELATED"/>
    <property type="match status" value="1"/>
</dbReference>
<dbReference type="InterPro" id="IPR036397">
    <property type="entry name" value="RNaseH_sf"/>
</dbReference>
<dbReference type="InterPro" id="IPR052343">
    <property type="entry name" value="Retrotransposon-Effector_Assoc"/>
</dbReference>
<dbReference type="Pfam" id="PF00078">
    <property type="entry name" value="RVT_1"/>
    <property type="match status" value="1"/>
</dbReference>
<name>A0A9W3C7A2_RAPSA</name>
<dbReference type="InterPro" id="IPR012337">
    <property type="entry name" value="RNaseH-like_sf"/>
</dbReference>
<dbReference type="GeneID" id="130498081"/>
<accession>A0A9W3C7A2</accession>
<sequence length="1199" mass="136745">MTKSHDEVVEVSRKLKEAYRDEKLYWEQKSRNTWHIYGDRNTEFYHALTKQRRVQNRISGLHNEEGIWTNSELEIENIAVKYFRNLFKSTSPSDFDGFLEEIPASVTMDQNRKLTAVATEKEVRVALFMMHPEKAPGPDGMTALFYQQSWSVIKYDLVNMVNDFLSSGNFDDRLNLTNICLIPKTARPSRMTELRPISLCNVAYKIISKVLCQRLKGLLPNLISETQSAFVSGRLISDNILIAQEMFHGLRTNNACKEKFMAIKTDMSKAYDRVEWSFMERLLPKMGFCSIWVSRVMKCISSVQYKVLLNGQPKGHIVPERGLRQGDPMSPYLFILCTEALIENIKKQERDKKLTGLKVSRGSPAISQLLFADDSLFFCKATLAEFGVIPKLLKDYEAVSGQLINFDKSSLQFGHKVPEPNKNEIKAQLGISTIGGMGSYLGIPESLGGSKIQVFGYVTERIITRRLPKGVTKKITGAISHFWWGGSDPLDPHRSYSPSYGWRSICSARSLVKKRLIKRVGNGQSISVWTDPWLPAPRPRSATPKNISLDLSSSLKVDYFIDRTNFSRNETLLNEYFHSDDVTLIKGLAISRFGRVDTIGWAFTDSGKYTVKSGFKTEAKYPDKVIQELPFDPDINPLLSHTWKLRCPPKLQHFIWQVIKGIIPVANNLRTRGINCDLRCSLCGAEEESINHVFFECPPAIQVWALSKIPSAPGFFPGLSVFSNIDYLFWRLPKDSDFRFFPWILWYIWKNRNSKIYTNRSGDPQEILRKAEVEAVIWADAQLMVPATNQTSHMVSEDRSLEESRVCYIDGAWREQDKFSGQGWFCRMNGSAEKMMGAMSLRRSLSALHAECEALIWAMKCMKILNFSDVVFATDCSQLVKMVLYHLENGQLLLHTWRSSSTDAMSKHLCLHFKFRDRIYCITIKTTVEGINLAMVEEMLYKKLRLDERNVKLALRYKPMVVGCEESKECTICDDDLFGYLLSIDKDNHRSLLLVEETSNSDQLDKLSRMAGSSFGMNHEVLQGNDDKVGPNAITLYVEKGQANQQKEVIHAENGDNTTHDDFMDIHNTAAEMDSSAYIETNMRVTYIEQSPLLKCSQFIEEWGDGLGLFKLKEFPNKRSLQKVVDRVAFGESFRYAIKKSDRKRLVLKCCDESCKWGLRAARIPETEIFSVRRYGGVHTCSGLIKVIAATSRGKALQN</sequence>
<dbReference type="CDD" id="cd06222">
    <property type="entry name" value="RNase_H_like"/>
    <property type="match status" value="1"/>
</dbReference>
<dbReference type="Pfam" id="PF10532">
    <property type="entry name" value="Plant_all_beta"/>
    <property type="match status" value="1"/>
</dbReference>
<evidence type="ECO:0000313" key="3">
    <source>
        <dbReference type="RefSeq" id="XP_056847407.1"/>
    </source>
</evidence>
<dbReference type="InterPro" id="IPR004332">
    <property type="entry name" value="Transposase_MuDR"/>
</dbReference>
<dbReference type="Pfam" id="PF03108">
    <property type="entry name" value="DBD_Tnp_Mut"/>
    <property type="match status" value="1"/>
</dbReference>
<dbReference type="KEGG" id="rsz:130498081"/>
<dbReference type="SUPFAM" id="SSF53098">
    <property type="entry name" value="Ribonuclease H-like"/>
    <property type="match status" value="1"/>
</dbReference>
<proteinExistence type="predicted"/>
<dbReference type="InterPro" id="IPR026960">
    <property type="entry name" value="RVT-Znf"/>
</dbReference>
<dbReference type="AlphaFoldDB" id="A0A9W3C7A2"/>
<gene>
    <name evidence="3" type="primary">LOC130498081</name>
</gene>
<dbReference type="PROSITE" id="PS50878">
    <property type="entry name" value="RT_POL"/>
    <property type="match status" value="1"/>
</dbReference>
<dbReference type="CDD" id="cd01650">
    <property type="entry name" value="RT_nLTR_like"/>
    <property type="match status" value="1"/>
</dbReference>
<dbReference type="OrthoDB" id="1112669at2759"/>
<dbReference type="Gene3D" id="3.30.420.10">
    <property type="entry name" value="Ribonuclease H-like superfamily/Ribonuclease H"/>
    <property type="match status" value="1"/>
</dbReference>
<dbReference type="InterPro" id="IPR044730">
    <property type="entry name" value="RNase_H-like_dom_plant"/>
</dbReference>
<keyword evidence="2" id="KW-1185">Reference proteome</keyword>
<reference evidence="3" key="2">
    <citation type="submission" date="2025-08" db="UniProtKB">
        <authorList>
            <consortium name="RefSeq"/>
        </authorList>
    </citation>
    <scope>IDENTIFICATION</scope>
    <source>
        <tissue evidence="3">Leaf</tissue>
    </source>
</reference>
<feature type="domain" description="Reverse transcriptase" evidence="1">
    <location>
        <begin position="163"/>
        <end position="433"/>
    </location>
</feature>
<dbReference type="InterPro" id="IPR000477">
    <property type="entry name" value="RT_dom"/>
</dbReference>
<dbReference type="Pfam" id="PF13456">
    <property type="entry name" value="RVT_3"/>
    <property type="match status" value="1"/>
</dbReference>
<dbReference type="SUPFAM" id="SSF56672">
    <property type="entry name" value="DNA/RNA polymerases"/>
    <property type="match status" value="1"/>
</dbReference>
<reference evidence="2" key="1">
    <citation type="journal article" date="2019" name="Database">
        <title>The radish genome database (RadishGD): an integrated information resource for radish genomics.</title>
        <authorList>
            <person name="Yu H.J."/>
            <person name="Baek S."/>
            <person name="Lee Y.J."/>
            <person name="Cho A."/>
            <person name="Mun J.H."/>
        </authorList>
    </citation>
    <scope>NUCLEOTIDE SEQUENCE [LARGE SCALE GENOMIC DNA]</scope>
    <source>
        <strain evidence="2">cv. WK10039</strain>
    </source>
</reference>
<organism evidence="2 3">
    <name type="scientific">Raphanus sativus</name>
    <name type="common">Radish</name>
    <name type="synonym">Raphanus raphanistrum var. sativus</name>
    <dbReference type="NCBI Taxonomy" id="3726"/>
    <lineage>
        <taxon>Eukaryota</taxon>
        <taxon>Viridiplantae</taxon>
        <taxon>Streptophyta</taxon>
        <taxon>Embryophyta</taxon>
        <taxon>Tracheophyta</taxon>
        <taxon>Spermatophyta</taxon>
        <taxon>Magnoliopsida</taxon>
        <taxon>eudicotyledons</taxon>
        <taxon>Gunneridae</taxon>
        <taxon>Pentapetalae</taxon>
        <taxon>rosids</taxon>
        <taxon>malvids</taxon>
        <taxon>Brassicales</taxon>
        <taxon>Brassicaceae</taxon>
        <taxon>Brassiceae</taxon>
        <taxon>Raphanus</taxon>
    </lineage>
</organism>
<dbReference type="GO" id="GO:0004523">
    <property type="term" value="F:RNA-DNA hybrid ribonuclease activity"/>
    <property type="evidence" value="ECO:0007669"/>
    <property type="project" value="InterPro"/>
</dbReference>